<dbReference type="FunFam" id="1.25.40.10:FF:000799">
    <property type="entry name" value="Pentatricopeptide repeat-containing protein At1g07590, mitochondrial"/>
    <property type="match status" value="1"/>
</dbReference>
<dbReference type="GO" id="GO:0005739">
    <property type="term" value="C:mitochondrion"/>
    <property type="evidence" value="ECO:0007669"/>
    <property type="project" value="TreeGrafter"/>
</dbReference>
<dbReference type="PANTHER" id="PTHR45717">
    <property type="entry name" value="OS12G0527900 PROTEIN"/>
    <property type="match status" value="1"/>
</dbReference>
<comment type="caution">
    <text evidence="2">The sequence shown here is derived from an EMBL/GenBank/DDBJ whole genome shotgun (WGS) entry which is preliminary data.</text>
</comment>
<dbReference type="Proteomes" id="UP001151529">
    <property type="component" value="Chromosome 9"/>
</dbReference>
<sequence>MKIEANEHNIDGLVKVYNEMKRFEIEPNEVSFCILATAHAVARLYTVAEAYVEAVEKSCSGDNWSTLDVLIILYGHLGKEKELERTWGIVQELPHVRSKSYMLAIEAFGKIGQLSRAEELWEMEINGCKANSITFRHLALGCLKANLVEEALKTLEMGKDLKTSNRVKNSTPWLETTLSIIELFAEKGDVVNVEKLFEELVKAKYARHTFVFNILIKAYVKAKIYSPNLLRRMILGGARPDAETYSLVKLAEQFRP</sequence>
<evidence type="ECO:0000256" key="1">
    <source>
        <dbReference type="ARBA" id="ARBA00007626"/>
    </source>
</evidence>
<proteinExistence type="inferred from homology"/>
<evidence type="ECO:0000313" key="3">
    <source>
        <dbReference type="Proteomes" id="UP001151529"/>
    </source>
</evidence>
<evidence type="ECO:0008006" key="4">
    <source>
        <dbReference type="Google" id="ProtNLM"/>
    </source>
</evidence>
<comment type="similarity">
    <text evidence="1">Belongs to the PPR family. P subfamily.</text>
</comment>
<reference evidence="2" key="1">
    <citation type="submission" date="2022-11" db="EMBL/GenBank/DDBJ databases">
        <authorList>
            <person name="Hyden B.L."/>
            <person name="Feng K."/>
            <person name="Yates T."/>
            <person name="Jawdy S."/>
            <person name="Smart L.B."/>
            <person name="Muchero W."/>
        </authorList>
    </citation>
    <scope>NUCLEOTIDE SEQUENCE</scope>
    <source>
        <tissue evidence="2">Shoot tip</tissue>
    </source>
</reference>
<name>A0A9Q0NJ69_SALVM</name>
<dbReference type="PANTHER" id="PTHR45717:SF11">
    <property type="entry name" value="PENTACOTRIPEPTIDE-REPEAT REGION OF PRORP DOMAIN-CONTAINING PROTEIN"/>
    <property type="match status" value="1"/>
</dbReference>
<dbReference type="EMBL" id="JAPFFL010000019">
    <property type="protein sequence ID" value="KAJ6670606.1"/>
    <property type="molecule type" value="Genomic_DNA"/>
</dbReference>
<reference evidence="2" key="2">
    <citation type="journal article" date="2023" name="Int. J. Mol. Sci.">
        <title>De Novo Assembly and Annotation of 11 Diverse Shrub Willow (Salix) Genomes Reveals Novel Gene Organization in Sex-Linked Regions.</title>
        <authorList>
            <person name="Hyden B."/>
            <person name="Feng K."/>
            <person name="Yates T.B."/>
            <person name="Jawdy S."/>
            <person name="Cereghino C."/>
            <person name="Smart L.B."/>
            <person name="Muchero W."/>
        </authorList>
    </citation>
    <scope>NUCLEOTIDE SEQUENCE [LARGE SCALE GENOMIC DNA]</scope>
    <source>
        <tissue evidence="2">Shoot tip</tissue>
    </source>
</reference>
<dbReference type="Gene3D" id="1.25.40.10">
    <property type="entry name" value="Tetratricopeptide repeat domain"/>
    <property type="match status" value="2"/>
</dbReference>
<organism evidence="2 3">
    <name type="scientific">Salix viminalis</name>
    <name type="common">Common osier</name>
    <name type="synonym">Basket willow</name>
    <dbReference type="NCBI Taxonomy" id="40686"/>
    <lineage>
        <taxon>Eukaryota</taxon>
        <taxon>Viridiplantae</taxon>
        <taxon>Streptophyta</taxon>
        <taxon>Embryophyta</taxon>
        <taxon>Tracheophyta</taxon>
        <taxon>Spermatophyta</taxon>
        <taxon>Magnoliopsida</taxon>
        <taxon>eudicotyledons</taxon>
        <taxon>Gunneridae</taxon>
        <taxon>Pentapetalae</taxon>
        <taxon>rosids</taxon>
        <taxon>fabids</taxon>
        <taxon>Malpighiales</taxon>
        <taxon>Salicaceae</taxon>
        <taxon>Saliceae</taxon>
        <taxon>Salix</taxon>
    </lineage>
</organism>
<gene>
    <name evidence="2" type="ORF">OIU85_014465</name>
</gene>
<keyword evidence="3" id="KW-1185">Reference proteome</keyword>
<evidence type="ECO:0000313" key="2">
    <source>
        <dbReference type="EMBL" id="KAJ6670606.1"/>
    </source>
</evidence>
<protein>
    <recommendedName>
        <fullName evidence="4">Pentacotripeptide-repeat region of PRORP domain-containing protein</fullName>
    </recommendedName>
</protein>
<dbReference type="AlphaFoldDB" id="A0A9Q0NJ69"/>
<dbReference type="InterPro" id="IPR011990">
    <property type="entry name" value="TPR-like_helical_dom_sf"/>
</dbReference>
<dbReference type="OrthoDB" id="185373at2759"/>
<accession>A0A9Q0NJ69</accession>